<keyword evidence="3" id="KW-1185">Reference proteome</keyword>
<dbReference type="OrthoDB" id="382400at2759"/>
<dbReference type="AlphaFoldDB" id="A0A1Y1JC94"/>
<keyword evidence="1" id="KW-0472">Membrane</keyword>
<dbReference type="GeneID" id="39746862"/>
<keyword evidence="1" id="KW-0812">Transmembrane</keyword>
<dbReference type="OMA" id="IEKNKMM"/>
<dbReference type="RefSeq" id="XP_028542738.1">
    <property type="nucleotide sequence ID" value="XM_028686937.1"/>
</dbReference>
<protein>
    <submittedName>
        <fullName evidence="2">Uncharacterized protein</fullName>
    </submittedName>
</protein>
<evidence type="ECO:0000256" key="1">
    <source>
        <dbReference type="SAM" id="Phobius"/>
    </source>
</evidence>
<dbReference type="Proteomes" id="UP000195521">
    <property type="component" value="Unassembled WGS sequence"/>
</dbReference>
<proteinExistence type="predicted"/>
<feature type="transmembrane region" description="Helical" evidence="1">
    <location>
        <begin position="118"/>
        <end position="140"/>
    </location>
</feature>
<accession>A0A1Y1JC94</accession>
<feature type="transmembrane region" description="Helical" evidence="1">
    <location>
        <begin position="152"/>
        <end position="176"/>
    </location>
</feature>
<gene>
    <name evidence="2" type="ORF">PGO_070640</name>
</gene>
<name>A0A1Y1JC94_PLAGO</name>
<comment type="caution">
    <text evidence="2">The sequence shown here is derived from an EMBL/GenBank/DDBJ whole genome shotgun (WGS) entry which is preliminary data.</text>
</comment>
<keyword evidence="1" id="KW-1133">Transmembrane helix</keyword>
<organism evidence="2 3">
    <name type="scientific">Plasmodium gonderi</name>
    <dbReference type="NCBI Taxonomy" id="77519"/>
    <lineage>
        <taxon>Eukaryota</taxon>
        <taxon>Sar</taxon>
        <taxon>Alveolata</taxon>
        <taxon>Apicomplexa</taxon>
        <taxon>Aconoidasida</taxon>
        <taxon>Haemosporida</taxon>
        <taxon>Plasmodiidae</taxon>
        <taxon>Plasmodium</taxon>
        <taxon>Plasmodium (Plasmodium)</taxon>
    </lineage>
</organism>
<reference evidence="3" key="1">
    <citation type="submission" date="2017-04" db="EMBL/GenBank/DDBJ databases">
        <title>Plasmodium gonderi genome.</title>
        <authorList>
            <person name="Arisue N."/>
            <person name="Honma H."/>
            <person name="Kawai S."/>
            <person name="Tougan T."/>
            <person name="Tanabe K."/>
            <person name="Horii T."/>
        </authorList>
    </citation>
    <scope>NUCLEOTIDE SEQUENCE [LARGE SCALE GENOMIC DNA]</scope>
    <source>
        <strain evidence="3">ATCC 30045</strain>
    </source>
</reference>
<dbReference type="EMBL" id="BDQF01000008">
    <property type="protein sequence ID" value="GAW80149.1"/>
    <property type="molecule type" value="Genomic_DNA"/>
</dbReference>
<sequence length="194" mass="24123">MKKDKIKEELKENNENYLKFNENARKWFYSKVEKNKMVNIQEKYESFLKSYENRKKRVAEKYNIHKYITTLNNILLLCFITFDFFYNLLKVCIKNAKCFYNNPFPYIYNAKVIMKKNYIYGVKLINMYKDILHASVLFVLREKKKIYKELKNILLFLFRLLNFYFFQCLEAIYQYFYFRYCDIFKATKFFKVFT</sequence>
<evidence type="ECO:0000313" key="3">
    <source>
        <dbReference type="Proteomes" id="UP000195521"/>
    </source>
</evidence>
<evidence type="ECO:0000313" key="2">
    <source>
        <dbReference type="EMBL" id="GAW80149.1"/>
    </source>
</evidence>
<feature type="transmembrane region" description="Helical" evidence="1">
    <location>
        <begin position="64"/>
        <end position="86"/>
    </location>
</feature>